<accession>A0A4R7Z8A0</accession>
<name>A0A4R7Z8A0_9FIRM</name>
<protein>
    <recommendedName>
        <fullName evidence="3">DUF2971 family protein</fullName>
    </recommendedName>
</protein>
<gene>
    <name evidence="1" type="ORF">EDD63_1742</name>
</gene>
<dbReference type="Proteomes" id="UP000294743">
    <property type="component" value="Unassembled WGS sequence"/>
</dbReference>
<dbReference type="EMBL" id="SODD01000074">
    <property type="protein sequence ID" value="TDW08235.1"/>
    <property type="molecule type" value="Genomic_DNA"/>
</dbReference>
<sequence length="272" mass="31696">METIGTLKDVVSVDELVAYLQRKGSNRLVYTHYTTLVGLQNILNSKRWFLSRGDNASMNDQHEWMYTGSQLHWAKTYILCFSASSKENMAMWGLYGIPATQAISIRIPRKAILQWLESIKTVEGVQFVDGKPSYTKLAKPNSLVMHDVAYASQDNIRLRNERIPHKQVRDFRLNHEQLTGYIKDVAWEYEYEVRLQASYLDDMKYTHVALPITDELISSFEVMCGPNFTEEKQLVKLLQTHQIAKPITYSKFTNLLRYRSLCDICTYEYKQK</sequence>
<dbReference type="AlphaFoldDB" id="A0A4R7Z8A0"/>
<evidence type="ECO:0008006" key="3">
    <source>
        <dbReference type="Google" id="ProtNLM"/>
    </source>
</evidence>
<keyword evidence="2" id="KW-1185">Reference proteome</keyword>
<evidence type="ECO:0000313" key="1">
    <source>
        <dbReference type="EMBL" id="TDW08235.1"/>
    </source>
</evidence>
<comment type="caution">
    <text evidence="1">The sequence shown here is derived from an EMBL/GenBank/DDBJ whole genome shotgun (WGS) entry which is preliminary data.</text>
</comment>
<evidence type="ECO:0000313" key="2">
    <source>
        <dbReference type="Proteomes" id="UP000294743"/>
    </source>
</evidence>
<dbReference type="OrthoDB" id="1234596at2"/>
<proteinExistence type="predicted"/>
<organism evidence="1 2">
    <name type="scientific">Breznakia blatticola</name>
    <dbReference type="NCBI Taxonomy" id="1754012"/>
    <lineage>
        <taxon>Bacteria</taxon>
        <taxon>Bacillati</taxon>
        <taxon>Bacillota</taxon>
        <taxon>Erysipelotrichia</taxon>
        <taxon>Erysipelotrichales</taxon>
        <taxon>Erysipelotrichaceae</taxon>
        <taxon>Breznakia</taxon>
    </lineage>
</organism>
<reference evidence="1 2" key="1">
    <citation type="submission" date="2019-03" db="EMBL/GenBank/DDBJ databases">
        <title>Genomic Encyclopedia of Type Strains, Phase IV (KMG-IV): sequencing the most valuable type-strain genomes for metagenomic binning, comparative biology and taxonomic classification.</title>
        <authorList>
            <person name="Goeker M."/>
        </authorList>
    </citation>
    <scope>NUCLEOTIDE SEQUENCE [LARGE SCALE GENOMIC DNA]</scope>
    <source>
        <strain evidence="1 2">DSM 28867</strain>
    </source>
</reference>
<dbReference type="RefSeq" id="WP_134171414.1">
    <property type="nucleotide sequence ID" value="NZ_SODD01000074.1"/>
</dbReference>